<gene>
    <name evidence="1" type="ORF">GCM10010191_01640</name>
</gene>
<comment type="caution">
    <text evidence="1">The sequence shown here is derived from an EMBL/GenBank/DDBJ whole genome shotgun (WGS) entry which is preliminary data.</text>
</comment>
<reference evidence="1 2" key="1">
    <citation type="journal article" date="2019" name="Int. J. Syst. Evol. Microbiol.">
        <title>The Global Catalogue of Microorganisms (GCM) 10K type strain sequencing project: providing services to taxonomists for standard genome sequencing and annotation.</title>
        <authorList>
            <consortium name="The Broad Institute Genomics Platform"/>
            <consortium name="The Broad Institute Genome Sequencing Center for Infectious Disease"/>
            <person name="Wu L."/>
            <person name="Ma J."/>
        </authorList>
    </citation>
    <scope>NUCLEOTIDE SEQUENCE [LARGE SCALE GENOMIC DNA]</scope>
    <source>
        <strain evidence="1 2">JCM 3325</strain>
    </source>
</reference>
<proteinExistence type="predicted"/>
<accession>A0ABN3I9P6</accession>
<sequence length="49" mass="5464">MFAYALLRFTGMTADDATSSLQEVSADFLADVGDDRLTWASRLYATWRG</sequence>
<evidence type="ECO:0000313" key="1">
    <source>
        <dbReference type="EMBL" id="GAA2398570.1"/>
    </source>
</evidence>
<evidence type="ECO:0000313" key="2">
    <source>
        <dbReference type="Proteomes" id="UP001501231"/>
    </source>
</evidence>
<dbReference type="Proteomes" id="UP001501231">
    <property type="component" value="Unassembled WGS sequence"/>
</dbReference>
<name>A0ABN3I9P6_9ACTN</name>
<organism evidence="1 2">
    <name type="scientific">Actinomadura vinacea</name>
    <dbReference type="NCBI Taxonomy" id="115336"/>
    <lineage>
        <taxon>Bacteria</taxon>
        <taxon>Bacillati</taxon>
        <taxon>Actinomycetota</taxon>
        <taxon>Actinomycetes</taxon>
        <taxon>Streptosporangiales</taxon>
        <taxon>Thermomonosporaceae</taxon>
        <taxon>Actinomadura</taxon>
    </lineage>
</organism>
<dbReference type="EMBL" id="BAAARW010000001">
    <property type="protein sequence ID" value="GAA2398570.1"/>
    <property type="molecule type" value="Genomic_DNA"/>
</dbReference>
<keyword evidence="2" id="KW-1185">Reference proteome</keyword>
<protein>
    <submittedName>
        <fullName evidence="1">Uncharacterized protein</fullName>
    </submittedName>
</protein>